<dbReference type="AlphaFoldDB" id="A0A2P6NGY1"/>
<evidence type="ECO:0000256" key="2">
    <source>
        <dbReference type="ARBA" id="ARBA00006675"/>
    </source>
</evidence>
<comment type="subcellular location">
    <subcellularLocation>
        <location evidence="1">Membrane</location>
        <topology evidence="1">Multi-pass membrane protein</topology>
    </subcellularLocation>
</comment>
<keyword evidence="7 13" id="KW-1133">Transmembrane helix</keyword>
<comment type="similarity">
    <text evidence="2">Belongs to the GPC1 family.</text>
</comment>
<keyword evidence="9 13" id="KW-0472">Membrane</keyword>
<keyword evidence="8" id="KW-0443">Lipid metabolism</keyword>
<feature type="transmembrane region" description="Helical" evidence="13">
    <location>
        <begin position="250"/>
        <end position="268"/>
    </location>
</feature>
<evidence type="ECO:0000313" key="15">
    <source>
        <dbReference type="Proteomes" id="UP000241769"/>
    </source>
</evidence>
<dbReference type="PANTHER" id="PTHR31201:SF1">
    <property type="entry name" value="GLYCEROPHOSPHOCHOLINE ACYLTRANSFERASE 1"/>
    <property type="match status" value="1"/>
</dbReference>
<name>A0A2P6NGY1_9EUKA</name>
<evidence type="ECO:0000256" key="13">
    <source>
        <dbReference type="SAM" id="Phobius"/>
    </source>
</evidence>
<keyword evidence="15" id="KW-1185">Reference proteome</keyword>
<accession>A0A2P6NGY1</accession>
<keyword evidence="4" id="KW-0444">Lipid biosynthesis</keyword>
<dbReference type="InParanoid" id="A0A2P6NGY1"/>
<dbReference type="EMBL" id="MDYQ01000087">
    <property type="protein sequence ID" value="PRP83208.1"/>
    <property type="molecule type" value="Genomic_DNA"/>
</dbReference>
<keyword evidence="5" id="KW-0808">Transferase</keyword>
<feature type="transmembrane region" description="Helical" evidence="13">
    <location>
        <begin position="311"/>
        <end position="333"/>
    </location>
</feature>
<keyword evidence="6 13" id="KW-0812">Transmembrane</keyword>
<evidence type="ECO:0000256" key="7">
    <source>
        <dbReference type="ARBA" id="ARBA00022989"/>
    </source>
</evidence>
<reference evidence="14 15" key="1">
    <citation type="journal article" date="2018" name="Genome Biol. Evol.">
        <title>Multiple Roots of Fruiting Body Formation in Amoebozoa.</title>
        <authorList>
            <person name="Hillmann F."/>
            <person name="Forbes G."/>
            <person name="Novohradska S."/>
            <person name="Ferling I."/>
            <person name="Riege K."/>
            <person name="Groth M."/>
            <person name="Westermann M."/>
            <person name="Marz M."/>
            <person name="Spaller T."/>
            <person name="Winckler T."/>
            <person name="Schaap P."/>
            <person name="Glockner G."/>
        </authorList>
    </citation>
    <scope>NUCLEOTIDE SEQUENCE [LARGE SCALE GENOMIC DNA]</scope>
    <source>
        <strain evidence="14 15">Jena</strain>
    </source>
</reference>
<feature type="transmembrane region" description="Helical" evidence="13">
    <location>
        <begin position="135"/>
        <end position="153"/>
    </location>
</feature>
<keyword evidence="10" id="KW-0594">Phospholipid biosynthesis</keyword>
<feature type="transmembrane region" description="Helical" evidence="13">
    <location>
        <begin position="339"/>
        <end position="359"/>
    </location>
</feature>
<gene>
    <name evidence="14" type="ORF">PROFUN_09372</name>
</gene>
<keyword evidence="11" id="KW-1208">Phospholipid metabolism</keyword>
<dbReference type="Pfam" id="PF10998">
    <property type="entry name" value="DUF2838"/>
    <property type="match status" value="1"/>
</dbReference>
<evidence type="ECO:0000256" key="9">
    <source>
        <dbReference type="ARBA" id="ARBA00023136"/>
    </source>
</evidence>
<evidence type="ECO:0000313" key="14">
    <source>
        <dbReference type="EMBL" id="PRP83208.1"/>
    </source>
</evidence>
<dbReference type="OrthoDB" id="406287at2759"/>
<evidence type="ECO:0000256" key="1">
    <source>
        <dbReference type="ARBA" id="ARBA00004141"/>
    </source>
</evidence>
<evidence type="ECO:0000256" key="4">
    <source>
        <dbReference type="ARBA" id="ARBA00022516"/>
    </source>
</evidence>
<feature type="transmembrane region" description="Helical" evidence="13">
    <location>
        <begin position="109"/>
        <end position="128"/>
    </location>
</feature>
<dbReference type="GO" id="GO:0016020">
    <property type="term" value="C:membrane"/>
    <property type="evidence" value="ECO:0007669"/>
    <property type="project" value="UniProtKB-SubCell"/>
</dbReference>
<feature type="transmembrane region" description="Helical" evidence="13">
    <location>
        <begin position="86"/>
        <end position="103"/>
    </location>
</feature>
<comment type="caution">
    <text evidence="14">The sequence shown here is derived from an EMBL/GenBank/DDBJ whole genome shotgun (WGS) entry which is preliminary data.</text>
</comment>
<evidence type="ECO:0000256" key="6">
    <source>
        <dbReference type="ARBA" id="ARBA00022692"/>
    </source>
</evidence>
<dbReference type="InterPro" id="IPR021261">
    <property type="entry name" value="GPCAT"/>
</dbReference>
<proteinExistence type="inferred from homology"/>
<protein>
    <recommendedName>
        <fullName evidence="3">Glycerophosphocholine acyltransferase 1</fullName>
    </recommendedName>
</protein>
<keyword evidence="12" id="KW-0012">Acyltransferase</keyword>
<organism evidence="14 15">
    <name type="scientific">Planoprotostelium fungivorum</name>
    <dbReference type="NCBI Taxonomy" id="1890364"/>
    <lineage>
        <taxon>Eukaryota</taxon>
        <taxon>Amoebozoa</taxon>
        <taxon>Evosea</taxon>
        <taxon>Variosea</taxon>
        <taxon>Cavosteliida</taxon>
        <taxon>Cavosteliaceae</taxon>
        <taxon>Planoprotostelium</taxon>
    </lineage>
</organism>
<evidence type="ECO:0000256" key="10">
    <source>
        <dbReference type="ARBA" id="ARBA00023209"/>
    </source>
</evidence>
<dbReference type="PANTHER" id="PTHR31201">
    <property type="entry name" value="OS01G0585100 PROTEIN"/>
    <property type="match status" value="1"/>
</dbReference>
<evidence type="ECO:0000256" key="5">
    <source>
        <dbReference type="ARBA" id="ARBA00022679"/>
    </source>
</evidence>
<dbReference type="GO" id="GO:0006656">
    <property type="term" value="P:phosphatidylcholine biosynthetic process"/>
    <property type="evidence" value="ECO:0007669"/>
    <property type="project" value="TreeGrafter"/>
</dbReference>
<evidence type="ECO:0000256" key="3">
    <source>
        <dbReference type="ARBA" id="ARBA00019082"/>
    </source>
</evidence>
<evidence type="ECO:0000256" key="11">
    <source>
        <dbReference type="ARBA" id="ARBA00023264"/>
    </source>
</evidence>
<feature type="transmembrane region" description="Helical" evidence="13">
    <location>
        <begin position="159"/>
        <end position="179"/>
    </location>
</feature>
<evidence type="ECO:0000256" key="12">
    <source>
        <dbReference type="ARBA" id="ARBA00023315"/>
    </source>
</evidence>
<dbReference type="GO" id="GO:0016746">
    <property type="term" value="F:acyltransferase activity"/>
    <property type="evidence" value="ECO:0007669"/>
    <property type="project" value="UniProtKB-KW"/>
</dbReference>
<evidence type="ECO:0000256" key="8">
    <source>
        <dbReference type="ARBA" id="ARBA00023098"/>
    </source>
</evidence>
<feature type="transmembrane region" description="Helical" evidence="13">
    <location>
        <begin position="210"/>
        <end position="230"/>
    </location>
</feature>
<sequence length="393" mass="46619">MTSIDDKPQLNRRLSQLEKESTVKDWDEVEADDLTFDVLPKSPSVTRIVNRLATDREKIRDYVRKKRSAVKLRLDNPPAMKLRDKLSFTLGVADTILTAFILGNRPNIFLWKYSIQLPLLLLLRFYYYRKAKHHYFLLDFCYFANLILLFYLLNPSYCTIYKVSFSFATGPLLWAIGIWRNSMVFHSLDKTYNDRSELVHMSLNLIRHQVTSLFIHLSPPLVMWTLRWHAYGDYQPCVSQSDETISFYEATILPILPYVIWQALYYVIVQMVRRKKFKADPERVTSFLWMQRDPKSIVNKLMGCFGPRWEIVMFGVLQLAFTVVTMLPVALFYRYYYAHTLFLFAMILWSAWNGSSFYFEVFSKRYQIQLGEYEQEWKALSEALKTPENKKET</sequence>
<dbReference type="Proteomes" id="UP000241769">
    <property type="component" value="Unassembled WGS sequence"/>
</dbReference>